<comment type="subcellular location">
    <subcellularLocation>
        <location evidence="1">Membrane</location>
        <topology evidence="1">Multi-pass membrane protein</topology>
    </subcellularLocation>
</comment>
<evidence type="ECO:0000256" key="2">
    <source>
        <dbReference type="ARBA" id="ARBA00022692"/>
    </source>
</evidence>
<dbReference type="NCBIfam" id="NF008032">
    <property type="entry name" value="PRK10764.1"/>
    <property type="match status" value="1"/>
</dbReference>
<dbReference type="Pfam" id="PF03595">
    <property type="entry name" value="SLAC1"/>
    <property type="match status" value="1"/>
</dbReference>
<feature type="transmembrane region" description="Helical" evidence="5">
    <location>
        <begin position="288"/>
        <end position="311"/>
    </location>
</feature>
<dbReference type="GO" id="GO:0005886">
    <property type="term" value="C:plasma membrane"/>
    <property type="evidence" value="ECO:0007669"/>
    <property type="project" value="TreeGrafter"/>
</dbReference>
<feature type="transmembrane region" description="Helical" evidence="5">
    <location>
        <begin position="165"/>
        <end position="184"/>
    </location>
</feature>
<keyword evidence="2 5" id="KW-0812">Transmembrane</keyword>
<evidence type="ECO:0000313" key="6">
    <source>
        <dbReference type="EMBL" id="SAY45588.1"/>
    </source>
</evidence>
<keyword evidence="4 5" id="KW-0472">Membrane</keyword>
<sequence length="324" mass="34838">MSSLQCIQRVPVGFFGMVLGVFGLGSAWRYAATLGYGPGWLGESLIFLGSAIWLALALIYLCRCLIDPRAVRDEFRSNTQFSFISLLPAGGVLVSIGLHPYSLPLANGLMVAGSAGQLIFSAWRCAPLWRGEFASEATTPGFYLPTVAANFICAMAFGTAGHPDIGMMFLGAGLISWLTLEPAIIHRLRTKAALPAAARGVIGIQLAPAFVACYAWLCVNGNDFDTFALILLGYGLLQLFFMLRLVRWFFAGGFSPGMWAFSFGLSAMANASLRLLQSQRGADMQVLAWGLFALANLLLIGLMVKTLWLLLRGKLLPAKTPVAG</sequence>
<dbReference type="PANTHER" id="PTHR37955:SF1">
    <property type="entry name" value="DEP DOMAIN-CONTAINING PROTEIN"/>
    <property type="match status" value="1"/>
</dbReference>
<evidence type="ECO:0000256" key="4">
    <source>
        <dbReference type="ARBA" id="ARBA00023136"/>
    </source>
</evidence>
<accession>A0A1C3HKQ2</accession>
<evidence type="ECO:0000256" key="1">
    <source>
        <dbReference type="ARBA" id="ARBA00004141"/>
    </source>
</evidence>
<evidence type="ECO:0000256" key="5">
    <source>
        <dbReference type="SAM" id="Phobius"/>
    </source>
</evidence>
<keyword evidence="3 5" id="KW-1133">Transmembrane helix</keyword>
<feature type="transmembrane region" description="Helical" evidence="5">
    <location>
        <begin position="12"/>
        <end position="32"/>
    </location>
</feature>
<gene>
    <name evidence="6" type="primary">tehA</name>
    <name evidence="6" type="ORF">PWN146_04324</name>
</gene>
<dbReference type="InterPro" id="IPR038665">
    <property type="entry name" value="Voltage-dep_anion_channel_sf"/>
</dbReference>
<evidence type="ECO:0000256" key="3">
    <source>
        <dbReference type="ARBA" id="ARBA00022989"/>
    </source>
</evidence>
<dbReference type="InterPro" id="IPR004695">
    <property type="entry name" value="SLAC1/Mae1/Ssu1/TehA"/>
</dbReference>
<feature type="transmembrane region" description="Helical" evidence="5">
    <location>
        <begin position="229"/>
        <end position="246"/>
    </location>
</feature>
<feature type="transmembrane region" description="Helical" evidence="5">
    <location>
        <begin position="44"/>
        <end position="62"/>
    </location>
</feature>
<dbReference type="PANTHER" id="PTHR37955">
    <property type="entry name" value="TELLURITE RESISTANCE PROTEIN TEHA"/>
    <property type="match status" value="1"/>
</dbReference>
<dbReference type="InterPro" id="IPR052951">
    <property type="entry name" value="Tellurite_res_ion_channel"/>
</dbReference>
<dbReference type="GO" id="GO:0046583">
    <property type="term" value="F:monoatomic cation efflux transmembrane transporter activity"/>
    <property type="evidence" value="ECO:0007669"/>
    <property type="project" value="TreeGrafter"/>
</dbReference>
<feature type="transmembrane region" description="Helical" evidence="5">
    <location>
        <begin position="141"/>
        <end position="159"/>
    </location>
</feature>
<feature type="transmembrane region" description="Helical" evidence="5">
    <location>
        <begin position="196"/>
        <end position="217"/>
    </location>
</feature>
<organism evidence="6">
    <name type="scientific">Serratia marcescens</name>
    <dbReference type="NCBI Taxonomy" id="615"/>
    <lineage>
        <taxon>Bacteria</taxon>
        <taxon>Pseudomonadati</taxon>
        <taxon>Pseudomonadota</taxon>
        <taxon>Gammaproteobacteria</taxon>
        <taxon>Enterobacterales</taxon>
        <taxon>Yersiniaceae</taxon>
        <taxon>Serratia</taxon>
    </lineage>
</organism>
<dbReference type="AlphaFoldDB" id="A0A1C3HKQ2"/>
<reference evidence="6" key="1">
    <citation type="submission" date="2016-05" db="EMBL/GenBank/DDBJ databases">
        <authorList>
            <person name="Cock P.J.A."/>
            <person name="Cock P.J.A."/>
        </authorList>
    </citation>
    <scope>NUCLEOTIDE SEQUENCE</scope>
    <source>
        <strain evidence="6">PWN146_assembly</strain>
    </source>
</reference>
<protein>
    <submittedName>
        <fullName evidence="6">Tellurite resistance protein TehA</fullName>
    </submittedName>
</protein>
<dbReference type="Gene3D" id="1.50.10.150">
    <property type="entry name" value="Voltage-dependent anion channel"/>
    <property type="match status" value="1"/>
</dbReference>
<proteinExistence type="predicted"/>
<name>A0A1C3HKQ2_SERMA</name>
<feature type="transmembrane region" description="Helical" evidence="5">
    <location>
        <begin position="83"/>
        <end position="103"/>
    </location>
</feature>
<dbReference type="EMBL" id="LT575490">
    <property type="protein sequence ID" value="SAY45588.1"/>
    <property type="molecule type" value="Genomic_DNA"/>
</dbReference>
<feature type="transmembrane region" description="Helical" evidence="5">
    <location>
        <begin position="258"/>
        <end position="276"/>
    </location>
</feature>